<dbReference type="PANTHER" id="PTHR38429">
    <property type="entry name" value="SEPTATION PROTEIN SPOVG-RELATED"/>
    <property type="match status" value="1"/>
</dbReference>
<dbReference type="GO" id="GO:0030435">
    <property type="term" value="P:sporulation resulting in formation of a cellular spore"/>
    <property type="evidence" value="ECO:0007669"/>
    <property type="project" value="InterPro"/>
</dbReference>
<keyword evidence="1" id="KW-0132">Cell division</keyword>
<dbReference type="GO" id="GO:0000917">
    <property type="term" value="P:division septum assembly"/>
    <property type="evidence" value="ECO:0007669"/>
    <property type="project" value="UniProtKB-KW"/>
</dbReference>
<evidence type="ECO:0000256" key="3">
    <source>
        <dbReference type="ARBA" id="ARBA00023306"/>
    </source>
</evidence>
<feature type="region of interest" description="Disordered" evidence="4">
    <location>
        <begin position="1"/>
        <end position="23"/>
    </location>
</feature>
<protein>
    <submittedName>
        <fullName evidence="5">Putative septation protein SpoVG</fullName>
    </submittedName>
</protein>
<keyword evidence="2" id="KW-0717">Septation</keyword>
<name>A0A644Y2K5_9ZZZZ</name>
<evidence type="ECO:0000256" key="4">
    <source>
        <dbReference type="SAM" id="MobiDB-lite"/>
    </source>
</evidence>
<feature type="compositionally biased region" description="Low complexity" evidence="4">
    <location>
        <begin position="1"/>
        <end position="21"/>
    </location>
</feature>
<dbReference type="AlphaFoldDB" id="A0A644Y2K5"/>
<reference evidence="5" key="1">
    <citation type="submission" date="2019-08" db="EMBL/GenBank/DDBJ databases">
        <authorList>
            <person name="Kucharzyk K."/>
            <person name="Murdoch R.W."/>
            <person name="Higgins S."/>
            <person name="Loffler F."/>
        </authorList>
    </citation>
    <scope>NUCLEOTIDE SEQUENCE</scope>
</reference>
<evidence type="ECO:0000313" key="5">
    <source>
        <dbReference type="EMBL" id="MPM22377.1"/>
    </source>
</evidence>
<dbReference type="EMBL" id="VSSQ01003797">
    <property type="protein sequence ID" value="MPM22377.1"/>
    <property type="molecule type" value="Genomic_DNA"/>
</dbReference>
<proteinExistence type="predicted"/>
<organism evidence="5">
    <name type="scientific">bioreactor metagenome</name>
    <dbReference type="NCBI Taxonomy" id="1076179"/>
    <lineage>
        <taxon>unclassified sequences</taxon>
        <taxon>metagenomes</taxon>
        <taxon>ecological metagenomes</taxon>
    </lineage>
</organism>
<dbReference type="InterPro" id="IPR007170">
    <property type="entry name" value="SpoVG"/>
</dbReference>
<evidence type="ECO:0000256" key="1">
    <source>
        <dbReference type="ARBA" id="ARBA00022618"/>
    </source>
</evidence>
<dbReference type="Gene3D" id="3.30.1120.40">
    <property type="entry name" value="Stage V sporulation protein G"/>
    <property type="match status" value="1"/>
</dbReference>
<dbReference type="PANTHER" id="PTHR38429:SF1">
    <property type="entry name" value="SEPTATION PROTEIN SPOVG-RELATED"/>
    <property type="match status" value="1"/>
</dbReference>
<evidence type="ECO:0000256" key="2">
    <source>
        <dbReference type="ARBA" id="ARBA00023210"/>
    </source>
</evidence>
<gene>
    <name evidence="5" type="primary">spoVG_9</name>
    <name evidence="5" type="ORF">SDC9_68829</name>
</gene>
<comment type="caution">
    <text evidence="5">The sequence shown here is derived from an EMBL/GenBank/DDBJ whole genome shotgun (WGS) entry which is preliminary data.</text>
</comment>
<sequence length="139" mass="15193">MKKTQTAPAAAEPENTQAAAEKALPTQVDVRISSIRPEGSVRAIASVNLNNCFAIRNVKVVESSKGLFVAMPSYKAGNEYKDICFPVTKEFREQLNNAVLDAYKQALTQSQSQNQQKAADTPPFEQALEQNSGMQTRGM</sequence>
<dbReference type="SUPFAM" id="SSF160537">
    <property type="entry name" value="SpoVG-like"/>
    <property type="match status" value="1"/>
</dbReference>
<dbReference type="Pfam" id="PF04026">
    <property type="entry name" value="SpoVG"/>
    <property type="match status" value="1"/>
</dbReference>
<accession>A0A644Y2K5</accession>
<dbReference type="InterPro" id="IPR036751">
    <property type="entry name" value="SpoVG_sf"/>
</dbReference>
<keyword evidence="3" id="KW-0131">Cell cycle</keyword>